<organism evidence="1 2">
    <name type="scientific">Caerostris extrusa</name>
    <name type="common">Bark spider</name>
    <name type="synonym">Caerostris bankana</name>
    <dbReference type="NCBI Taxonomy" id="172846"/>
    <lineage>
        <taxon>Eukaryota</taxon>
        <taxon>Metazoa</taxon>
        <taxon>Ecdysozoa</taxon>
        <taxon>Arthropoda</taxon>
        <taxon>Chelicerata</taxon>
        <taxon>Arachnida</taxon>
        <taxon>Araneae</taxon>
        <taxon>Araneomorphae</taxon>
        <taxon>Entelegynae</taxon>
        <taxon>Araneoidea</taxon>
        <taxon>Araneidae</taxon>
        <taxon>Caerostris</taxon>
    </lineage>
</organism>
<dbReference type="AlphaFoldDB" id="A0AAV4TI76"/>
<reference evidence="1 2" key="1">
    <citation type="submission" date="2021-06" db="EMBL/GenBank/DDBJ databases">
        <title>Caerostris extrusa draft genome.</title>
        <authorList>
            <person name="Kono N."/>
            <person name="Arakawa K."/>
        </authorList>
    </citation>
    <scope>NUCLEOTIDE SEQUENCE [LARGE SCALE GENOMIC DNA]</scope>
</reference>
<evidence type="ECO:0000313" key="1">
    <source>
        <dbReference type="EMBL" id="GIY46065.1"/>
    </source>
</evidence>
<accession>A0AAV4TI76</accession>
<protein>
    <submittedName>
        <fullName evidence="1">Uncharacterized protein</fullName>
    </submittedName>
</protein>
<proteinExistence type="predicted"/>
<gene>
    <name evidence="1" type="ORF">CEXT_478041</name>
</gene>
<name>A0AAV4TI76_CAEEX</name>
<keyword evidence="2" id="KW-1185">Reference proteome</keyword>
<comment type="caution">
    <text evidence="1">The sequence shown here is derived from an EMBL/GenBank/DDBJ whole genome shotgun (WGS) entry which is preliminary data.</text>
</comment>
<dbReference type="EMBL" id="BPLR01011362">
    <property type="protein sequence ID" value="GIY46065.1"/>
    <property type="molecule type" value="Genomic_DNA"/>
</dbReference>
<sequence length="136" mass="15194">MSVECRILSSVTKFKVVAKGEVKEKKGNAKDKLNETSASGKKKTMCAFLFCYFPSAESTPNFMSKINDALPTDKYKQYGFQCPEKNHGYHRPPSITRYPCSWSTGFAHHHSQCMSCQTGMSHDALSCVPKDKSSPK</sequence>
<dbReference type="Proteomes" id="UP001054945">
    <property type="component" value="Unassembled WGS sequence"/>
</dbReference>
<evidence type="ECO:0000313" key="2">
    <source>
        <dbReference type="Proteomes" id="UP001054945"/>
    </source>
</evidence>